<dbReference type="AlphaFoldDB" id="A0A1E5LID6"/>
<dbReference type="RefSeq" id="WP_069716128.1">
    <property type="nucleotide sequence ID" value="NZ_MJEH01000008.1"/>
</dbReference>
<reference evidence="2 3" key="1">
    <citation type="submission" date="2016-08" db="EMBL/GenBank/DDBJ databases">
        <title>Genome of Bacillus solimangrovi GH2-4.</title>
        <authorList>
            <person name="Lim S."/>
            <person name="Kim B.-C."/>
        </authorList>
    </citation>
    <scope>NUCLEOTIDE SEQUENCE [LARGE SCALE GENOMIC DNA]</scope>
    <source>
        <strain evidence="2 3">GH2-4</strain>
    </source>
</reference>
<keyword evidence="1" id="KW-0812">Transmembrane</keyword>
<dbReference type="Proteomes" id="UP000095209">
    <property type="component" value="Unassembled WGS sequence"/>
</dbReference>
<evidence type="ECO:0000313" key="3">
    <source>
        <dbReference type="Proteomes" id="UP000095209"/>
    </source>
</evidence>
<keyword evidence="3" id="KW-1185">Reference proteome</keyword>
<keyword evidence="1" id="KW-1133">Transmembrane helix</keyword>
<comment type="caution">
    <text evidence="2">The sequence shown here is derived from an EMBL/GenBank/DDBJ whole genome shotgun (WGS) entry which is preliminary data.</text>
</comment>
<proteinExistence type="predicted"/>
<name>A0A1E5LID6_9BACI</name>
<feature type="transmembrane region" description="Helical" evidence="1">
    <location>
        <begin position="7"/>
        <end position="31"/>
    </location>
</feature>
<feature type="transmembrane region" description="Helical" evidence="1">
    <location>
        <begin position="37"/>
        <end position="58"/>
    </location>
</feature>
<evidence type="ECO:0000313" key="2">
    <source>
        <dbReference type="EMBL" id="OEH93837.1"/>
    </source>
</evidence>
<accession>A0A1E5LID6</accession>
<sequence length="192" mass="21978">MNSLLDSLFLIFSDFIFVILAIGLAMLLMSIFIKKKIILFSTITVIILGLIFSSFVMVEEDYTSFSKLYDDQLNEDAVIERVKITINDLVGDKREVAHLQVKDNEIIAAILNDLSSLKLENERESRGKREYEIKLIVANEVGEKQTSVSTIHFDLDANYFENHQIISESNHLKTIESLVNSEEVEWVISDEE</sequence>
<keyword evidence="1" id="KW-0472">Membrane</keyword>
<gene>
    <name evidence="2" type="ORF">BFG57_10985</name>
</gene>
<evidence type="ECO:0000256" key="1">
    <source>
        <dbReference type="SAM" id="Phobius"/>
    </source>
</evidence>
<protein>
    <submittedName>
        <fullName evidence="2">Uncharacterized protein</fullName>
    </submittedName>
</protein>
<organism evidence="2 3">
    <name type="scientific">Bacillus solimangrovi</name>
    <dbReference type="NCBI Taxonomy" id="1305675"/>
    <lineage>
        <taxon>Bacteria</taxon>
        <taxon>Bacillati</taxon>
        <taxon>Bacillota</taxon>
        <taxon>Bacilli</taxon>
        <taxon>Bacillales</taxon>
        <taxon>Bacillaceae</taxon>
        <taxon>Bacillus</taxon>
    </lineage>
</organism>
<dbReference type="EMBL" id="MJEH01000008">
    <property type="protein sequence ID" value="OEH93837.1"/>
    <property type="molecule type" value="Genomic_DNA"/>
</dbReference>
<dbReference type="OrthoDB" id="2864435at2"/>